<dbReference type="GO" id="GO:0012505">
    <property type="term" value="C:endomembrane system"/>
    <property type="evidence" value="ECO:0007669"/>
    <property type="project" value="TreeGrafter"/>
</dbReference>
<dbReference type="CDD" id="cd00170">
    <property type="entry name" value="SEC14"/>
    <property type="match status" value="1"/>
</dbReference>
<evidence type="ECO:0000313" key="2">
    <source>
        <dbReference type="EMBL" id="RWS10939.1"/>
    </source>
</evidence>
<evidence type="ECO:0000259" key="1">
    <source>
        <dbReference type="PROSITE" id="PS50191"/>
    </source>
</evidence>
<comment type="caution">
    <text evidence="2">The sequence shown here is derived from an EMBL/GenBank/DDBJ whole genome shotgun (WGS) entry which is preliminary data.</text>
</comment>
<dbReference type="PANTHER" id="PTHR46384:SF1">
    <property type="entry name" value="MOTILE SPERM DOMAIN-CONTAINING PROTEIN 2"/>
    <property type="match status" value="1"/>
</dbReference>
<reference evidence="2 3" key="1">
    <citation type="journal article" date="2018" name="Gigascience">
        <title>Genomes of trombidid mites reveal novel predicted allergens and laterally-transferred genes associated with secondary metabolism.</title>
        <authorList>
            <person name="Dong X."/>
            <person name="Chaisiri K."/>
            <person name="Xia D."/>
            <person name="Armstrong S.D."/>
            <person name="Fang Y."/>
            <person name="Donnelly M.J."/>
            <person name="Kadowaki T."/>
            <person name="McGarry J.W."/>
            <person name="Darby A.C."/>
            <person name="Makepeace B.L."/>
        </authorList>
    </citation>
    <scope>NUCLEOTIDE SEQUENCE [LARGE SCALE GENOMIC DNA]</scope>
    <source>
        <strain evidence="2">UoL-WK</strain>
    </source>
</reference>
<dbReference type="GO" id="GO:0140284">
    <property type="term" value="C:endoplasmic reticulum-endosome membrane contact site"/>
    <property type="evidence" value="ECO:0007669"/>
    <property type="project" value="TreeGrafter"/>
</dbReference>
<gene>
    <name evidence="2" type="ORF">B4U79_17571</name>
</gene>
<feature type="domain" description="CRAL-TRIO" evidence="1">
    <location>
        <begin position="97"/>
        <end position="262"/>
    </location>
</feature>
<evidence type="ECO:0000313" key="3">
    <source>
        <dbReference type="Proteomes" id="UP000285301"/>
    </source>
</evidence>
<dbReference type="AlphaFoldDB" id="A0A3S3S653"/>
<dbReference type="InterPro" id="IPR036865">
    <property type="entry name" value="CRAL-TRIO_dom_sf"/>
</dbReference>
<dbReference type="Proteomes" id="UP000285301">
    <property type="component" value="Unassembled WGS sequence"/>
</dbReference>
<name>A0A3S3S653_9ACAR</name>
<dbReference type="Gene3D" id="3.40.525.10">
    <property type="entry name" value="CRAL-TRIO lipid binding domain"/>
    <property type="match status" value="1"/>
</dbReference>
<dbReference type="SUPFAM" id="SSF52087">
    <property type="entry name" value="CRAL/TRIO domain"/>
    <property type="match status" value="1"/>
</dbReference>
<dbReference type="Pfam" id="PF00650">
    <property type="entry name" value="CRAL_TRIO"/>
    <property type="match status" value="1"/>
</dbReference>
<keyword evidence="3" id="KW-1185">Reference proteome</keyword>
<dbReference type="PANTHER" id="PTHR46384">
    <property type="entry name" value="MOTILE SPERM DOMAIN-CONTAINING PROTEIN 2"/>
    <property type="match status" value="1"/>
</dbReference>
<dbReference type="EMBL" id="NCKU01001906">
    <property type="protein sequence ID" value="RWS10939.1"/>
    <property type="molecule type" value="Genomic_DNA"/>
</dbReference>
<dbReference type="InterPro" id="IPR053012">
    <property type="entry name" value="ER-organelle_contact"/>
</dbReference>
<dbReference type="SMART" id="SM00516">
    <property type="entry name" value="SEC14"/>
    <property type="match status" value="1"/>
</dbReference>
<protein>
    <submittedName>
        <fullName evidence="2">Motile sperm domain-containing protein 2-like protein</fullName>
    </submittedName>
</protein>
<dbReference type="SUPFAM" id="SSF46938">
    <property type="entry name" value="CRAL/TRIO N-terminal domain"/>
    <property type="match status" value="1"/>
</dbReference>
<dbReference type="PROSITE" id="PS50191">
    <property type="entry name" value="CRAL_TRIO"/>
    <property type="match status" value="1"/>
</dbReference>
<dbReference type="OrthoDB" id="75724at2759"/>
<sequence length="302" mass="35140">MDDKRGSLDSTASINSANSVVIEGGCSLEECVTRVKARLLSHYEECENDFYNKDVALFIQRDEFNFVERYLQKFKFDIERTVDVMKKTLQWRKAKGISQMTDASFPAIFYKYGLMFIFKTDIDGNLVFHFRVRLKEKFHPDIEEAFKLFYSYLLFKIDQMAATIGRQWLYLGDFSNCAMRNLDVQLLLWGLNLCVEKYPAGLKAILVYNLPWFAKPVFTAALKLMPYSLRSIVEVIDKSKLNNYIPAENLPKYLGGSETKDPRMIIPENCVGLRDYFCQLPDDVFKKNLDQCEKIICNVWGK</sequence>
<accession>A0A3S3S653</accession>
<organism evidence="2 3">
    <name type="scientific">Dinothrombium tinctorium</name>
    <dbReference type="NCBI Taxonomy" id="1965070"/>
    <lineage>
        <taxon>Eukaryota</taxon>
        <taxon>Metazoa</taxon>
        <taxon>Ecdysozoa</taxon>
        <taxon>Arthropoda</taxon>
        <taxon>Chelicerata</taxon>
        <taxon>Arachnida</taxon>
        <taxon>Acari</taxon>
        <taxon>Acariformes</taxon>
        <taxon>Trombidiformes</taxon>
        <taxon>Prostigmata</taxon>
        <taxon>Anystina</taxon>
        <taxon>Parasitengona</taxon>
        <taxon>Trombidioidea</taxon>
        <taxon>Trombidiidae</taxon>
        <taxon>Dinothrombium</taxon>
    </lineage>
</organism>
<dbReference type="InterPro" id="IPR036273">
    <property type="entry name" value="CRAL/TRIO_N_dom_sf"/>
</dbReference>
<proteinExistence type="predicted"/>
<dbReference type="InterPro" id="IPR001251">
    <property type="entry name" value="CRAL-TRIO_dom"/>
</dbReference>